<dbReference type="AlphaFoldDB" id="X0SPW7"/>
<gene>
    <name evidence="1" type="ORF">S01H1_11158</name>
</gene>
<reference evidence="1" key="1">
    <citation type="journal article" date="2014" name="Front. Microbiol.">
        <title>High frequency of phylogenetically diverse reductive dehalogenase-homologous genes in deep subseafloor sedimentary metagenomes.</title>
        <authorList>
            <person name="Kawai M."/>
            <person name="Futagami T."/>
            <person name="Toyoda A."/>
            <person name="Takaki Y."/>
            <person name="Nishi S."/>
            <person name="Hori S."/>
            <person name="Arai W."/>
            <person name="Tsubouchi T."/>
            <person name="Morono Y."/>
            <person name="Uchiyama I."/>
            <person name="Ito T."/>
            <person name="Fujiyama A."/>
            <person name="Inagaki F."/>
            <person name="Takami H."/>
        </authorList>
    </citation>
    <scope>NUCLEOTIDE SEQUENCE</scope>
    <source>
        <strain evidence="1">Expedition CK06-06</strain>
    </source>
</reference>
<comment type="caution">
    <text evidence="1">The sequence shown here is derived from an EMBL/GenBank/DDBJ whole genome shotgun (WGS) entry which is preliminary data.</text>
</comment>
<name>X0SPW7_9ZZZZ</name>
<sequence length="86" mass="9540">MGPIVNRMARDTLRNRRRVAWLALCCLMVVPHAVQAAPSDACTPYTVDAKKAGRQDVDGPAPQMIVDLLGDPERTERLLLQAKIHH</sequence>
<feature type="non-terminal residue" evidence="1">
    <location>
        <position position="86"/>
    </location>
</feature>
<proteinExistence type="predicted"/>
<evidence type="ECO:0000313" key="1">
    <source>
        <dbReference type="EMBL" id="GAF77176.1"/>
    </source>
</evidence>
<accession>X0SPW7</accession>
<organism evidence="1">
    <name type="scientific">marine sediment metagenome</name>
    <dbReference type="NCBI Taxonomy" id="412755"/>
    <lineage>
        <taxon>unclassified sequences</taxon>
        <taxon>metagenomes</taxon>
        <taxon>ecological metagenomes</taxon>
    </lineage>
</organism>
<protein>
    <submittedName>
        <fullName evidence="1">Uncharacterized protein</fullName>
    </submittedName>
</protein>
<dbReference type="EMBL" id="BARS01005688">
    <property type="protein sequence ID" value="GAF77176.1"/>
    <property type="molecule type" value="Genomic_DNA"/>
</dbReference>